<evidence type="ECO:0000256" key="3">
    <source>
        <dbReference type="ARBA" id="ARBA00022618"/>
    </source>
</evidence>
<protein>
    <submittedName>
        <fullName evidence="8">Uncharacterized protein</fullName>
    </submittedName>
</protein>
<sequence length="68" mass="7647">MKSLERDSDRLRSEISLLESKLGHGDFSAANTRVLRMVNTLGVENEAKQKIEALQADLQKNKRKTSSC</sequence>
<evidence type="ECO:0000256" key="4">
    <source>
        <dbReference type="ARBA" id="ARBA00022776"/>
    </source>
</evidence>
<evidence type="ECO:0000256" key="1">
    <source>
        <dbReference type="ARBA" id="ARBA00004123"/>
    </source>
</evidence>
<dbReference type="InterPro" id="IPR008672">
    <property type="entry name" value="Mad1"/>
</dbReference>
<gene>
    <name evidence="8" type="ORF">ERUC_LOCUS3743</name>
</gene>
<dbReference type="Proteomes" id="UP001642260">
    <property type="component" value="Unassembled WGS sequence"/>
</dbReference>
<evidence type="ECO:0000313" key="9">
    <source>
        <dbReference type="Proteomes" id="UP001642260"/>
    </source>
</evidence>
<comment type="similarity">
    <text evidence="2">Belongs to the MAD1 family.</text>
</comment>
<accession>A0ABC8J4W7</accession>
<keyword evidence="6" id="KW-0131">Cell cycle</keyword>
<proteinExistence type="inferred from homology"/>
<name>A0ABC8J4W7_ERUVS</name>
<evidence type="ECO:0000256" key="2">
    <source>
        <dbReference type="ARBA" id="ARBA00008029"/>
    </source>
</evidence>
<organism evidence="8 9">
    <name type="scientific">Eruca vesicaria subsp. sativa</name>
    <name type="common">Garden rocket</name>
    <name type="synonym">Eruca sativa</name>
    <dbReference type="NCBI Taxonomy" id="29727"/>
    <lineage>
        <taxon>Eukaryota</taxon>
        <taxon>Viridiplantae</taxon>
        <taxon>Streptophyta</taxon>
        <taxon>Embryophyta</taxon>
        <taxon>Tracheophyta</taxon>
        <taxon>Spermatophyta</taxon>
        <taxon>Magnoliopsida</taxon>
        <taxon>eudicotyledons</taxon>
        <taxon>Gunneridae</taxon>
        <taxon>Pentapetalae</taxon>
        <taxon>rosids</taxon>
        <taxon>malvids</taxon>
        <taxon>Brassicales</taxon>
        <taxon>Brassicaceae</taxon>
        <taxon>Brassiceae</taxon>
        <taxon>Eruca</taxon>
    </lineage>
</organism>
<evidence type="ECO:0000256" key="7">
    <source>
        <dbReference type="SAM" id="Coils"/>
    </source>
</evidence>
<keyword evidence="5" id="KW-0539">Nucleus</keyword>
<comment type="subcellular location">
    <subcellularLocation>
        <location evidence="1">Nucleus</location>
    </subcellularLocation>
</comment>
<keyword evidence="4" id="KW-0498">Mitosis</keyword>
<dbReference type="AlphaFoldDB" id="A0ABC8J4W7"/>
<dbReference type="GO" id="GO:0051301">
    <property type="term" value="P:cell division"/>
    <property type="evidence" value="ECO:0007669"/>
    <property type="project" value="UniProtKB-KW"/>
</dbReference>
<feature type="coiled-coil region" evidence="7">
    <location>
        <begin position="1"/>
        <end position="64"/>
    </location>
</feature>
<dbReference type="SUPFAM" id="SSF75704">
    <property type="entry name" value="Mitotic arrest deficient-like 1, Mad1"/>
    <property type="match status" value="1"/>
</dbReference>
<keyword evidence="3" id="KW-0132">Cell division</keyword>
<reference evidence="8 9" key="1">
    <citation type="submission" date="2022-03" db="EMBL/GenBank/DDBJ databases">
        <authorList>
            <person name="Macdonald S."/>
            <person name="Ahmed S."/>
            <person name="Newling K."/>
        </authorList>
    </citation>
    <scope>NUCLEOTIDE SEQUENCE [LARGE SCALE GENOMIC DNA]</scope>
</reference>
<dbReference type="PANTHER" id="PTHR23168">
    <property type="entry name" value="MITOTIC SPINDLE ASSEMBLY CHECKPOINT PROTEIN MAD1 MITOTIC ARREST DEFICIENT-LIKE PROTEIN 1"/>
    <property type="match status" value="1"/>
</dbReference>
<dbReference type="GO" id="GO:0005634">
    <property type="term" value="C:nucleus"/>
    <property type="evidence" value="ECO:0007669"/>
    <property type="project" value="UniProtKB-SubCell"/>
</dbReference>
<keyword evidence="7" id="KW-0175">Coiled coil</keyword>
<dbReference type="PANTHER" id="PTHR23168:SF0">
    <property type="entry name" value="MITOTIC SPINDLE ASSEMBLY CHECKPOINT PROTEIN MAD1"/>
    <property type="match status" value="1"/>
</dbReference>
<evidence type="ECO:0000256" key="6">
    <source>
        <dbReference type="ARBA" id="ARBA00023306"/>
    </source>
</evidence>
<dbReference type="EMBL" id="CAKOAT010060488">
    <property type="protein sequence ID" value="CAH8304967.1"/>
    <property type="molecule type" value="Genomic_DNA"/>
</dbReference>
<evidence type="ECO:0000313" key="8">
    <source>
        <dbReference type="EMBL" id="CAH8304967.1"/>
    </source>
</evidence>
<evidence type="ECO:0000256" key="5">
    <source>
        <dbReference type="ARBA" id="ARBA00023242"/>
    </source>
</evidence>
<keyword evidence="9" id="KW-1185">Reference proteome</keyword>
<comment type="caution">
    <text evidence="8">The sequence shown here is derived from an EMBL/GenBank/DDBJ whole genome shotgun (WGS) entry which is preliminary data.</text>
</comment>